<feature type="chain" id="PRO_5032720661" evidence="1">
    <location>
        <begin position="24"/>
        <end position="541"/>
    </location>
</feature>
<feature type="signal peptide" evidence="1">
    <location>
        <begin position="1"/>
        <end position="23"/>
    </location>
</feature>
<organism evidence="2 3">
    <name type="scientific">Tribonema minus</name>
    <dbReference type="NCBI Taxonomy" id="303371"/>
    <lineage>
        <taxon>Eukaryota</taxon>
        <taxon>Sar</taxon>
        <taxon>Stramenopiles</taxon>
        <taxon>Ochrophyta</taxon>
        <taxon>PX clade</taxon>
        <taxon>Xanthophyceae</taxon>
        <taxon>Tribonematales</taxon>
        <taxon>Tribonemataceae</taxon>
        <taxon>Tribonema</taxon>
    </lineage>
</organism>
<comment type="caution">
    <text evidence="2">The sequence shown here is derived from an EMBL/GenBank/DDBJ whole genome shotgun (WGS) entry which is preliminary data.</text>
</comment>
<evidence type="ECO:0000313" key="3">
    <source>
        <dbReference type="Proteomes" id="UP000664859"/>
    </source>
</evidence>
<dbReference type="AlphaFoldDB" id="A0A835Z6P5"/>
<dbReference type="Proteomes" id="UP000664859">
    <property type="component" value="Unassembled WGS sequence"/>
</dbReference>
<protein>
    <submittedName>
        <fullName evidence="2">Uncharacterized protein</fullName>
    </submittedName>
</protein>
<reference evidence="2" key="1">
    <citation type="submission" date="2021-02" db="EMBL/GenBank/DDBJ databases">
        <title>First Annotated Genome of the Yellow-green Alga Tribonema minus.</title>
        <authorList>
            <person name="Mahan K.M."/>
        </authorList>
    </citation>
    <scope>NUCLEOTIDE SEQUENCE</scope>
    <source>
        <strain evidence="2">UTEX B ZZ1240</strain>
    </source>
</reference>
<accession>A0A835Z6P5</accession>
<evidence type="ECO:0000313" key="2">
    <source>
        <dbReference type="EMBL" id="KAG5187726.1"/>
    </source>
</evidence>
<gene>
    <name evidence="2" type="ORF">JKP88DRAFT_306696</name>
</gene>
<name>A0A835Z6P5_9STRA</name>
<proteinExistence type="predicted"/>
<keyword evidence="3" id="KW-1185">Reference proteome</keyword>
<keyword evidence="1" id="KW-0732">Signal</keyword>
<dbReference type="EMBL" id="JAFCMP010000084">
    <property type="protein sequence ID" value="KAG5187726.1"/>
    <property type="molecule type" value="Genomic_DNA"/>
</dbReference>
<evidence type="ECO:0000256" key="1">
    <source>
        <dbReference type="SAM" id="SignalP"/>
    </source>
</evidence>
<sequence>MLFQRSCGAVCFLWLNLAAIGSADQAASGPWPDLHVQYINLERSAERKQHTERWLHQEGFRSSQIKRVDAIDAQLFDSTEIPDELTLHVQLPCLQVRAFMLGSWSRPPILAAGLSHAKAVAVAYAMGVSHALILEDDMEPVPFSNAENANRAAKMSTWRYISHIIDTLPAGWQVLQLSSLVYTKEKADLLGAKIRNGRLWSHRDRCSGTSYTLWGAGAYIISRDGMEAFLGRYARPFLRASVTDAEAFCGRIDLRQSAIGVVPDMMMYDFSHVYFSHVPQFRPAPDISAQSTVQENNAVEGQLSGHWLEAAHSAALSLLMRAAPAAHSTNAAKTTSCSTGSLPILHSLDVVDDVVYAQLGTTRCNDCTSSGNASTPDRRHVFILFPDLLLHGHHNNILHTGLPVSRQPVDVTSTADRLQFYSLMDTVDARATPLWQQLLDSYFSMCNVPSSAEMSLDHPAEYKTPSPGPSDESLTVLIPLSTMLRGIRLSLWATDKQAMAVAESFCSVFQSFTDPTECIQVLGEALVSSLRLATTLSSSLQ</sequence>